<evidence type="ECO:0000313" key="2">
    <source>
        <dbReference type="EMBL" id="CAD1818652.1"/>
    </source>
</evidence>
<evidence type="ECO:0000256" key="1">
    <source>
        <dbReference type="SAM" id="MobiDB-lite"/>
    </source>
</evidence>
<accession>A0A6V7NJ81</accession>
<dbReference type="EMBL" id="LR862139">
    <property type="protein sequence ID" value="CAD1818652.1"/>
    <property type="molecule type" value="Genomic_DNA"/>
</dbReference>
<protein>
    <submittedName>
        <fullName evidence="2">Uncharacterized protein</fullName>
    </submittedName>
</protein>
<dbReference type="AlphaFoldDB" id="A0A6V7NJ81"/>
<name>A0A6V7NJ81_ANACO</name>
<feature type="region of interest" description="Disordered" evidence="1">
    <location>
        <begin position="67"/>
        <end position="86"/>
    </location>
</feature>
<organism evidence="2">
    <name type="scientific">Ananas comosus var. bracteatus</name>
    <name type="common">red pineapple</name>
    <dbReference type="NCBI Taxonomy" id="296719"/>
    <lineage>
        <taxon>Eukaryota</taxon>
        <taxon>Viridiplantae</taxon>
        <taxon>Streptophyta</taxon>
        <taxon>Embryophyta</taxon>
        <taxon>Tracheophyta</taxon>
        <taxon>Spermatophyta</taxon>
        <taxon>Magnoliopsida</taxon>
        <taxon>Liliopsida</taxon>
        <taxon>Poales</taxon>
        <taxon>Bromeliaceae</taxon>
        <taxon>Bromelioideae</taxon>
        <taxon>Ananas</taxon>
    </lineage>
</organism>
<gene>
    <name evidence="2" type="ORF">CB5_LOCUS1863</name>
</gene>
<feature type="region of interest" description="Disordered" evidence="1">
    <location>
        <begin position="148"/>
        <end position="181"/>
    </location>
</feature>
<proteinExistence type="predicted"/>
<sequence length="288" mass="31256">MIELDGSLLACHLCSFAHACEGRSLQAGTPEIAIATYARPCGIGRRSGLPWGRLIPRVGMLTTTGPLGTAQARQPSGGAFGTGGGTGSRQGCRFRAQWCISLKSVIAHWELLSNSSHAPVSMFPFQSLRHRRRHGIAARVSLTMPVTRSQSAGADDAAHPEEVDTSATSGFSEQTAAAQRQAEVAQRQEARMKHLEDLLLQQAAASRETQVPTLPAPVVDVCHDPRPPAYLAEFPAPPTRRMDRVSPVLRTESPLYIQGIAINTIREVPTRNRYSTIDCIRSIKNINY</sequence>
<reference evidence="2" key="1">
    <citation type="submission" date="2020-07" db="EMBL/GenBank/DDBJ databases">
        <authorList>
            <person name="Lin J."/>
        </authorList>
    </citation>
    <scope>NUCLEOTIDE SEQUENCE</scope>
</reference>